<dbReference type="RefSeq" id="WP_306270658.1">
    <property type="nucleotide sequence ID" value="NZ_CP130472.1"/>
</dbReference>
<evidence type="ECO:0000313" key="6">
    <source>
        <dbReference type="Proteomes" id="UP001235874"/>
    </source>
</evidence>
<dbReference type="EMBL" id="CP130472">
    <property type="protein sequence ID" value="WLS43269.1"/>
    <property type="molecule type" value="Genomic_DNA"/>
</dbReference>
<dbReference type="InterPro" id="IPR044946">
    <property type="entry name" value="Restrct_endonuc_typeI_TRD_sf"/>
</dbReference>
<evidence type="ECO:0000313" key="5">
    <source>
        <dbReference type="EMBL" id="WLS43269.1"/>
    </source>
</evidence>
<evidence type="ECO:0000259" key="4">
    <source>
        <dbReference type="Pfam" id="PF01420"/>
    </source>
</evidence>
<dbReference type="GO" id="GO:0009307">
    <property type="term" value="P:DNA restriction-modification system"/>
    <property type="evidence" value="ECO:0007669"/>
    <property type="project" value="UniProtKB-KW"/>
</dbReference>
<keyword evidence="5" id="KW-0540">Nuclease</keyword>
<name>A0AAJ6HSW2_9ACTN</name>
<organism evidence="5 6">
    <name type="scientific">Micromonospora profundi</name>
    <dbReference type="NCBI Taxonomy" id="1420889"/>
    <lineage>
        <taxon>Bacteria</taxon>
        <taxon>Bacillati</taxon>
        <taxon>Actinomycetota</taxon>
        <taxon>Actinomycetes</taxon>
        <taxon>Micromonosporales</taxon>
        <taxon>Micromonosporaceae</taxon>
        <taxon>Micromonospora</taxon>
    </lineage>
</organism>
<keyword evidence="6" id="KW-1185">Reference proteome</keyword>
<dbReference type="REBASE" id="748131">
    <property type="entry name" value="S.Mpr95458ORF17790P"/>
</dbReference>
<dbReference type="GO" id="GO:0003677">
    <property type="term" value="F:DNA binding"/>
    <property type="evidence" value="ECO:0007669"/>
    <property type="project" value="UniProtKB-KW"/>
</dbReference>
<dbReference type="Gene3D" id="3.90.220.20">
    <property type="entry name" value="DNA methylase specificity domains"/>
    <property type="match status" value="1"/>
</dbReference>
<evidence type="ECO:0000256" key="1">
    <source>
        <dbReference type="ARBA" id="ARBA00010923"/>
    </source>
</evidence>
<feature type="domain" description="Type I restriction modification DNA specificity" evidence="4">
    <location>
        <begin position="9"/>
        <end position="185"/>
    </location>
</feature>
<keyword evidence="3" id="KW-0238">DNA-binding</keyword>
<dbReference type="Proteomes" id="UP001235874">
    <property type="component" value="Chromosome"/>
</dbReference>
<dbReference type="AlphaFoldDB" id="A0AAJ6HSW2"/>
<evidence type="ECO:0000256" key="2">
    <source>
        <dbReference type="ARBA" id="ARBA00022747"/>
    </source>
</evidence>
<proteinExistence type="inferred from homology"/>
<sequence>MDTLIGPVPDDWQTRQLGECCDVQPGPSGTTLSSSAYVIGGVPVVKAGDIGPEGILSSVSVDEETAKRLRPRYELCSGDILFVRIGRTTRHATVTERQERWLLGGSCIRIRAKQDISAEYIACYLTHPAVQEWLAEHTQRGVLPTLNGRKIRAMPLVLPPAAVQLSITEVARAIDTKIRAHKDVIQATQALRGLLIPQMLAGNPVLTEASVSRDA</sequence>
<dbReference type="InterPro" id="IPR052021">
    <property type="entry name" value="Type-I_RS_S_subunit"/>
</dbReference>
<evidence type="ECO:0000256" key="3">
    <source>
        <dbReference type="ARBA" id="ARBA00023125"/>
    </source>
</evidence>
<reference evidence="5 6" key="1">
    <citation type="submission" date="2023-07" db="EMBL/GenBank/DDBJ databases">
        <title>Micromonospora profundi TRM 95458 converts glycerol to a new osmotic compound.</title>
        <authorList>
            <person name="Lu D."/>
        </authorList>
    </citation>
    <scope>NUCLEOTIDE SEQUENCE [LARGE SCALE GENOMIC DNA]</scope>
    <source>
        <strain evidence="5 6">TRM95458</strain>
    </source>
</reference>
<dbReference type="KEGG" id="mprn:Q3V37_17785"/>
<dbReference type="GO" id="GO:0004519">
    <property type="term" value="F:endonuclease activity"/>
    <property type="evidence" value="ECO:0007669"/>
    <property type="project" value="UniProtKB-KW"/>
</dbReference>
<gene>
    <name evidence="5" type="ORF">Q3V37_17785</name>
</gene>
<dbReference type="Pfam" id="PF01420">
    <property type="entry name" value="Methylase_S"/>
    <property type="match status" value="1"/>
</dbReference>
<keyword evidence="5" id="KW-0255">Endonuclease</keyword>
<dbReference type="PANTHER" id="PTHR30408">
    <property type="entry name" value="TYPE-1 RESTRICTION ENZYME ECOKI SPECIFICITY PROTEIN"/>
    <property type="match status" value="1"/>
</dbReference>
<keyword evidence="2" id="KW-0680">Restriction system</keyword>
<dbReference type="SUPFAM" id="SSF116734">
    <property type="entry name" value="DNA methylase specificity domain"/>
    <property type="match status" value="1"/>
</dbReference>
<comment type="similarity">
    <text evidence="1">Belongs to the type-I restriction system S methylase family.</text>
</comment>
<dbReference type="CDD" id="cd16961">
    <property type="entry name" value="RMtype1_S_TRD-CR_like"/>
    <property type="match status" value="1"/>
</dbReference>
<keyword evidence="5" id="KW-0378">Hydrolase</keyword>
<dbReference type="PANTHER" id="PTHR30408:SF13">
    <property type="entry name" value="TYPE I RESTRICTION ENZYME HINDI SPECIFICITY SUBUNIT"/>
    <property type="match status" value="1"/>
</dbReference>
<accession>A0AAJ6HSW2</accession>
<protein>
    <submittedName>
        <fullName evidence="5">Restriction endonuclease subunit S</fullName>
    </submittedName>
</protein>
<dbReference type="InterPro" id="IPR000055">
    <property type="entry name" value="Restrct_endonuc_typeI_TRD"/>
</dbReference>